<evidence type="ECO:0000313" key="3">
    <source>
        <dbReference type="Proteomes" id="UP000635477"/>
    </source>
</evidence>
<dbReference type="OrthoDB" id="4589291at2759"/>
<sequence length="315" mass="35577">MYTPSLLPEQNVVETYYRKAYDLTPRTKSPDVKPQEEEIEEHDQQSHYSGDSTGPEGDAVEDHDQQSHLNDGTPLASDGELEVNEGEENDEQPHCDAESTGAYDQAYRHGDSASAPDLERPACFDASPPLDAAVATKIPSVITWPSLDMMPLYMGQYVYSIGLSSDIPTVPLEETEWLGCLTIFTYDLASLMQEGFFWTDVNVDIGKSGFKFGARLPHEPYQQGWRYARFYSLNSLAGGPQWNGYLSLYAHDFQVLKNFNLAHLGLEHVCGARAVDWERKYNYNYDSCYPDKCYNAMFGNMELEGWWPWPKAGDA</sequence>
<feature type="compositionally biased region" description="Acidic residues" evidence="1">
    <location>
        <begin position="79"/>
        <end position="90"/>
    </location>
</feature>
<dbReference type="EMBL" id="JABEYC010000114">
    <property type="protein sequence ID" value="KAF4982509.1"/>
    <property type="molecule type" value="Genomic_DNA"/>
</dbReference>
<proteinExistence type="predicted"/>
<evidence type="ECO:0000313" key="2">
    <source>
        <dbReference type="EMBL" id="KAF4982509.1"/>
    </source>
</evidence>
<comment type="caution">
    <text evidence="2">The sequence shown here is derived from an EMBL/GenBank/DDBJ whole genome shotgun (WGS) entry which is preliminary data.</text>
</comment>
<reference evidence="2" key="1">
    <citation type="journal article" date="2020" name="BMC Genomics">
        <title>Correction to: Identification and distribution of gene clusters required for synthesis of sphingolipid metabolism inhibitors in diverse species of the filamentous fungus Fusarium.</title>
        <authorList>
            <person name="Kim H.S."/>
            <person name="Lohmar J.M."/>
            <person name="Busman M."/>
            <person name="Brown D.W."/>
            <person name="Naumann T.A."/>
            <person name="Divon H.H."/>
            <person name="Lysoe E."/>
            <person name="Uhlig S."/>
            <person name="Proctor R.H."/>
        </authorList>
    </citation>
    <scope>NUCLEOTIDE SEQUENCE</scope>
    <source>
        <strain evidence="2">NRRL 22465</strain>
    </source>
</reference>
<name>A0A8H4XNA8_9HYPO</name>
<dbReference type="AlphaFoldDB" id="A0A8H4XNA8"/>
<evidence type="ECO:0000256" key="1">
    <source>
        <dbReference type="SAM" id="MobiDB-lite"/>
    </source>
</evidence>
<keyword evidence="3" id="KW-1185">Reference proteome</keyword>
<organism evidence="2 3">
    <name type="scientific">Fusarium zealandicum</name>
    <dbReference type="NCBI Taxonomy" id="1053134"/>
    <lineage>
        <taxon>Eukaryota</taxon>
        <taxon>Fungi</taxon>
        <taxon>Dikarya</taxon>
        <taxon>Ascomycota</taxon>
        <taxon>Pezizomycotina</taxon>
        <taxon>Sordariomycetes</taxon>
        <taxon>Hypocreomycetidae</taxon>
        <taxon>Hypocreales</taxon>
        <taxon>Nectriaceae</taxon>
        <taxon>Fusarium</taxon>
        <taxon>Fusarium staphyleae species complex</taxon>
    </lineage>
</organism>
<accession>A0A8H4XNA8</accession>
<protein>
    <submittedName>
        <fullName evidence="2">Uncharacterized protein</fullName>
    </submittedName>
</protein>
<feature type="region of interest" description="Disordered" evidence="1">
    <location>
        <begin position="17"/>
        <end position="98"/>
    </location>
</feature>
<dbReference type="Proteomes" id="UP000635477">
    <property type="component" value="Unassembled WGS sequence"/>
</dbReference>
<gene>
    <name evidence="2" type="ORF">FZEAL_1879</name>
</gene>
<reference evidence="2" key="2">
    <citation type="submission" date="2020-05" db="EMBL/GenBank/DDBJ databases">
        <authorList>
            <person name="Kim H.-S."/>
            <person name="Proctor R.H."/>
            <person name="Brown D.W."/>
        </authorList>
    </citation>
    <scope>NUCLEOTIDE SEQUENCE</scope>
    <source>
        <strain evidence="2">NRRL 22465</strain>
    </source>
</reference>